<dbReference type="PROSITE" id="PS51173">
    <property type="entry name" value="CBM2"/>
    <property type="match status" value="1"/>
</dbReference>
<dbReference type="Gene3D" id="2.60.40.290">
    <property type="match status" value="1"/>
</dbReference>
<feature type="domain" description="Fibronectin type-III" evidence="6">
    <location>
        <begin position="160"/>
        <end position="246"/>
    </location>
</feature>
<dbReference type="CDD" id="cd06543">
    <property type="entry name" value="GH18_PF-ChiA-like"/>
    <property type="match status" value="1"/>
</dbReference>
<dbReference type="CDD" id="cd00063">
    <property type="entry name" value="FN3"/>
    <property type="match status" value="1"/>
</dbReference>
<evidence type="ECO:0000259" key="6">
    <source>
        <dbReference type="PROSITE" id="PS50853"/>
    </source>
</evidence>
<dbReference type="InterPro" id="IPR013783">
    <property type="entry name" value="Ig-like_fold"/>
</dbReference>
<feature type="signal peptide" evidence="5">
    <location>
        <begin position="1"/>
        <end position="31"/>
    </location>
</feature>
<dbReference type="SUPFAM" id="SSF51445">
    <property type="entry name" value="(Trans)glycosidases"/>
    <property type="match status" value="1"/>
</dbReference>
<dbReference type="Gene3D" id="2.60.40.10">
    <property type="entry name" value="Immunoglobulins"/>
    <property type="match status" value="1"/>
</dbReference>
<dbReference type="GO" id="GO:0030247">
    <property type="term" value="F:polysaccharide binding"/>
    <property type="evidence" value="ECO:0007669"/>
    <property type="project" value="UniProtKB-UniRule"/>
</dbReference>
<dbReference type="SMART" id="SM00637">
    <property type="entry name" value="CBD_II"/>
    <property type="match status" value="1"/>
</dbReference>
<evidence type="ECO:0000313" key="10">
    <source>
        <dbReference type="Proteomes" id="UP000248039"/>
    </source>
</evidence>
<dbReference type="InterPro" id="IPR036116">
    <property type="entry name" value="FN3_sf"/>
</dbReference>
<dbReference type="SUPFAM" id="SSF49384">
    <property type="entry name" value="Carbohydrate-binding domain"/>
    <property type="match status" value="1"/>
</dbReference>
<keyword evidence="10" id="KW-1185">Reference proteome</keyword>
<dbReference type="GO" id="GO:0000272">
    <property type="term" value="P:polysaccharide catabolic process"/>
    <property type="evidence" value="ECO:0007669"/>
    <property type="project" value="UniProtKB-KW"/>
</dbReference>
<dbReference type="InterPro" id="IPR012291">
    <property type="entry name" value="CBM2_carb-bd_dom_sf"/>
</dbReference>
<dbReference type="Gene3D" id="3.20.20.80">
    <property type="entry name" value="Glycosidases"/>
    <property type="match status" value="1"/>
</dbReference>
<dbReference type="InterPro" id="IPR008965">
    <property type="entry name" value="CBM2/CBM3_carb-bd_dom_sf"/>
</dbReference>
<dbReference type="InterPro" id="IPR001919">
    <property type="entry name" value="CBD2"/>
</dbReference>
<reference evidence="9 10" key="1">
    <citation type="submission" date="2018-03" db="EMBL/GenBank/DDBJ databases">
        <title>Bioinformatic expansion and discovery of thiopeptide antibiotics.</title>
        <authorList>
            <person name="Schwalen C.J."/>
            <person name="Hudson G.A."/>
            <person name="Mitchell D.A."/>
        </authorList>
    </citation>
    <scope>NUCLEOTIDE SEQUENCE [LARGE SCALE GENOMIC DNA]</scope>
    <source>
        <strain evidence="9 10">ATCC 21389</strain>
    </source>
</reference>
<dbReference type="SUPFAM" id="SSF49265">
    <property type="entry name" value="Fibronectin type III"/>
    <property type="match status" value="1"/>
</dbReference>
<evidence type="ECO:0000259" key="8">
    <source>
        <dbReference type="PROSITE" id="PS51910"/>
    </source>
</evidence>
<dbReference type="InterPro" id="IPR001223">
    <property type="entry name" value="Glyco_hydro18_cat"/>
</dbReference>
<evidence type="ECO:0000256" key="5">
    <source>
        <dbReference type="SAM" id="SignalP"/>
    </source>
</evidence>
<dbReference type="Pfam" id="PF00704">
    <property type="entry name" value="Glyco_hydro_18"/>
    <property type="match status" value="1"/>
</dbReference>
<evidence type="ECO:0000256" key="3">
    <source>
        <dbReference type="ARBA" id="ARBA00023295"/>
    </source>
</evidence>
<dbReference type="Proteomes" id="UP000248039">
    <property type="component" value="Unassembled WGS sequence"/>
</dbReference>
<proteinExistence type="predicted"/>
<feature type="domain" description="CBM2" evidence="7">
    <location>
        <begin position="26"/>
        <end position="151"/>
    </location>
</feature>
<organism evidence="9 10">
    <name type="scientific">Streptomyces tateyamensis</name>
    <dbReference type="NCBI Taxonomy" id="565073"/>
    <lineage>
        <taxon>Bacteria</taxon>
        <taxon>Bacillati</taxon>
        <taxon>Actinomycetota</taxon>
        <taxon>Actinomycetes</taxon>
        <taxon>Kitasatosporales</taxon>
        <taxon>Streptomycetaceae</taxon>
        <taxon>Streptomyces</taxon>
    </lineage>
</organism>
<dbReference type="PANTHER" id="PTHR42976">
    <property type="entry name" value="BIFUNCTIONAL CHITINASE/LYSOZYME-RELATED"/>
    <property type="match status" value="1"/>
</dbReference>
<dbReference type="RefSeq" id="WP_110672729.1">
    <property type="nucleotide sequence ID" value="NZ_PYBW01000128.1"/>
</dbReference>
<dbReference type="InterPro" id="IPR052750">
    <property type="entry name" value="GH18_Chitinase"/>
</dbReference>
<dbReference type="InterPro" id="IPR003961">
    <property type="entry name" value="FN3_dom"/>
</dbReference>
<protein>
    <submittedName>
        <fullName evidence="9">Cellulose-binding protein</fullName>
    </submittedName>
</protein>
<sequence length="551" mass="55790">MRRVTPLPTVVATALLAGAVLPLALPAAATAATTATVATADAGISGLVATLTEPQSWSTGFEADYTVTNHTNTTVNSWSLTFDLPAGETVSSAWNGTLTGSGGHYTVTSPSWAAPLAPGATAAVVGMDVTTTGAQMLPANCLINNQPCAGAPADTSAPSVPAGVRVSATGPGAVGLAWNASTDNVGVAGYRVYEGSTVVASTTTGTAATVYGLLAGSSHTFTVTAYDAAGNESAKSAAVTGVAGSGSSAGVAAPFVDLGAYPTPNLAQIIATTGLKQLSLGFIVNGTSACTASWFNAYDPGTGWDKADFDAVRAAGGDVRPSFGGANGTELAQSCTSVASLTAQYQKVVDAYGLDRIDFDIEGSAVSDRASVDRRSAAVAAVQAAQRAKGRDLKVTLTLPVLPSGLTADGVYVLQSAKAAGVAVDTVNVMAMDFGDTEAPNPAGQMGAYAIKSAQSTRAQVASVWTNLTTAQTWAMIGVTPMLGQNDNQSEVFGLSDAQQLIAFAQQNHLGELAFWEVTRDANACTGALYKCTNIQQTPYQFSKMWAGYTG</sequence>
<accession>A0A2V4N1Y6</accession>
<dbReference type="AlphaFoldDB" id="A0A2V4N1Y6"/>
<dbReference type="GO" id="GO:0004553">
    <property type="term" value="F:hydrolase activity, hydrolyzing O-glycosyl compounds"/>
    <property type="evidence" value="ECO:0007669"/>
    <property type="project" value="InterPro"/>
</dbReference>
<keyword evidence="3" id="KW-0326">Glycosidase</keyword>
<keyword evidence="4" id="KW-0624">Polysaccharide degradation</keyword>
<dbReference type="EMBL" id="PYBW01000128">
    <property type="protein sequence ID" value="PYC69536.1"/>
    <property type="molecule type" value="Genomic_DNA"/>
</dbReference>
<comment type="caution">
    <text evidence="9">The sequence shown here is derived from an EMBL/GenBank/DDBJ whole genome shotgun (WGS) entry which is preliminary data.</text>
</comment>
<dbReference type="PANTHER" id="PTHR42976:SF1">
    <property type="entry name" value="GH18 DOMAIN-CONTAINING PROTEIN-RELATED"/>
    <property type="match status" value="1"/>
</dbReference>
<evidence type="ECO:0000256" key="4">
    <source>
        <dbReference type="ARBA" id="ARBA00023326"/>
    </source>
</evidence>
<name>A0A2V4N1Y6_9ACTN</name>
<dbReference type="Pfam" id="PF00553">
    <property type="entry name" value="CBM_2"/>
    <property type="match status" value="1"/>
</dbReference>
<dbReference type="PROSITE" id="PS51910">
    <property type="entry name" value="GH18_2"/>
    <property type="match status" value="1"/>
</dbReference>
<dbReference type="SMART" id="SM00060">
    <property type="entry name" value="FN3"/>
    <property type="match status" value="1"/>
</dbReference>
<keyword evidence="1 5" id="KW-0732">Signal</keyword>
<evidence type="ECO:0000313" key="9">
    <source>
        <dbReference type="EMBL" id="PYC69536.1"/>
    </source>
</evidence>
<keyword evidence="3" id="KW-0378">Hydrolase</keyword>
<evidence type="ECO:0000259" key="7">
    <source>
        <dbReference type="PROSITE" id="PS51173"/>
    </source>
</evidence>
<dbReference type="Pfam" id="PF00041">
    <property type="entry name" value="fn3"/>
    <property type="match status" value="1"/>
</dbReference>
<evidence type="ECO:0000256" key="2">
    <source>
        <dbReference type="ARBA" id="ARBA00023277"/>
    </source>
</evidence>
<dbReference type="InterPro" id="IPR017853">
    <property type="entry name" value="GH"/>
</dbReference>
<dbReference type="OrthoDB" id="99456at2"/>
<evidence type="ECO:0000256" key="1">
    <source>
        <dbReference type="ARBA" id="ARBA00022729"/>
    </source>
</evidence>
<keyword evidence="2" id="KW-0119">Carbohydrate metabolism</keyword>
<feature type="domain" description="GH18" evidence="8">
    <location>
        <begin position="249"/>
        <end position="551"/>
    </location>
</feature>
<gene>
    <name evidence="9" type="ORF">C7C46_28055</name>
</gene>
<feature type="chain" id="PRO_5039076165" evidence="5">
    <location>
        <begin position="32"/>
        <end position="551"/>
    </location>
</feature>
<dbReference type="PROSITE" id="PS50853">
    <property type="entry name" value="FN3"/>
    <property type="match status" value="1"/>
</dbReference>